<keyword evidence="6" id="KW-1185">Reference proteome</keyword>
<dbReference type="InterPro" id="IPR014752">
    <property type="entry name" value="Arrestin-like_C"/>
</dbReference>
<protein>
    <submittedName>
        <fullName evidence="5">Similar to ARRDC2: Arrestin domain-containing protein 2 (Homo sapiens)</fullName>
    </submittedName>
</protein>
<feature type="domain" description="Arrestin C-terminal-like" evidence="4">
    <location>
        <begin position="178"/>
        <end position="311"/>
    </location>
</feature>
<dbReference type="GO" id="GO:0015031">
    <property type="term" value="P:protein transport"/>
    <property type="evidence" value="ECO:0007669"/>
    <property type="project" value="TreeGrafter"/>
</dbReference>
<dbReference type="GO" id="GO:0005737">
    <property type="term" value="C:cytoplasm"/>
    <property type="evidence" value="ECO:0007669"/>
    <property type="project" value="TreeGrafter"/>
</dbReference>
<dbReference type="OrthoDB" id="2333384at2759"/>
<keyword evidence="2" id="KW-0716">Sensory transduction</keyword>
<dbReference type="Gene3D" id="2.60.40.640">
    <property type="match status" value="2"/>
</dbReference>
<organism evidence="5 6">
    <name type="scientific">Cotesia congregata</name>
    <name type="common">Parasitoid wasp</name>
    <name type="synonym">Apanteles congregatus</name>
    <dbReference type="NCBI Taxonomy" id="51543"/>
    <lineage>
        <taxon>Eukaryota</taxon>
        <taxon>Metazoa</taxon>
        <taxon>Ecdysozoa</taxon>
        <taxon>Arthropoda</taxon>
        <taxon>Hexapoda</taxon>
        <taxon>Insecta</taxon>
        <taxon>Pterygota</taxon>
        <taxon>Neoptera</taxon>
        <taxon>Endopterygota</taxon>
        <taxon>Hymenoptera</taxon>
        <taxon>Apocrita</taxon>
        <taxon>Ichneumonoidea</taxon>
        <taxon>Braconidae</taxon>
        <taxon>Microgastrinae</taxon>
        <taxon>Cotesia</taxon>
    </lineage>
</organism>
<comment type="caution">
    <text evidence="5">The sequence shown here is derived from an EMBL/GenBank/DDBJ whole genome shotgun (WGS) entry which is preliminary data.</text>
</comment>
<dbReference type="InterPro" id="IPR011021">
    <property type="entry name" value="Arrestin-like_N"/>
</dbReference>
<sequence>MDKSNTESSSVAVRDRIGVDRFEVLLDDKQNIYYCGKIVTGKVYIVLNSTTEITSIKVICKGEGHVKFTNRSAGFKRKFSSQEVYLHEEIELLDTEAKIQSDDFSFNIQLPDKLPSSFEGRYGRVRYSICASLNTTNENIKLYSDTLSFTVAPIFDLNNHPLAPLPISENIAKTFMGHAEPLTVSIFLPVRGYVPGQTIPLKVNFENSSNIDVKKLRVVLKKVVLYRSMESVRKHKEIVVEIEQPIDKNNCVYNEEFDLPAIPPSGTVCNLIDVEYKLKVEAFADINEWYYKMFYKNLKIRMDIIIGTVPLKNYEEPVDSNEDLKNVEKVTSDDQVDENQLAPCRLKYQRSRIYRSSKPDQDETDDEKDKETQEFSPMYRVYEFKNNLNV</sequence>
<gene>
    <name evidence="5" type="ORF">HICCMSTLAB_LOCUS699</name>
</gene>
<feature type="compositionally biased region" description="Basic and acidic residues" evidence="3">
    <location>
        <begin position="357"/>
        <end position="373"/>
    </location>
</feature>
<dbReference type="Pfam" id="PF02752">
    <property type="entry name" value="Arrestin_C"/>
    <property type="match status" value="1"/>
</dbReference>
<dbReference type="InterPro" id="IPR014756">
    <property type="entry name" value="Ig_E-set"/>
</dbReference>
<dbReference type="InterPro" id="IPR011022">
    <property type="entry name" value="Arrestin_C-like"/>
</dbReference>
<evidence type="ECO:0000256" key="3">
    <source>
        <dbReference type="SAM" id="MobiDB-lite"/>
    </source>
</evidence>
<dbReference type="PANTHER" id="PTHR11188:SF176">
    <property type="entry name" value="ARRESTIN DOMAIN-CONTAINING PROTEIN 1"/>
    <property type="match status" value="1"/>
</dbReference>
<dbReference type="EMBL" id="CAJNRD030001114">
    <property type="protein sequence ID" value="CAG5073927.1"/>
    <property type="molecule type" value="Genomic_DNA"/>
</dbReference>
<evidence type="ECO:0000313" key="5">
    <source>
        <dbReference type="EMBL" id="CAG5073927.1"/>
    </source>
</evidence>
<feature type="region of interest" description="Disordered" evidence="3">
    <location>
        <begin position="350"/>
        <end position="378"/>
    </location>
</feature>
<comment type="similarity">
    <text evidence="1">Belongs to the arrestin family.</text>
</comment>
<dbReference type="SUPFAM" id="SSF81296">
    <property type="entry name" value="E set domains"/>
    <property type="match status" value="2"/>
</dbReference>
<accession>A0A8J2E1B5</accession>
<evidence type="ECO:0000313" key="6">
    <source>
        <dbReference type="Proteomes" id="UP000786811"/>
    </source>
</evidence>
<proteinExistence type="inferred from homology"/>
<reference evidence="5" key="1">
    <citation type="submission" date="2021-04" db="EMBL/GenBank/DDBJ databases">
        <authorList>
            <person name="Chebbi M.A.C M."/>
        </authorList>
    </citation>
    <scope>NUCLEOTIDE SEQUENCE</scope>
</reference>
<evidence type="ECO:0000256" key="2">
    <source>
        <dbReference type="ARBA" id="ARBA00022606"/>
    </source>
</evidence>
<dbReference type="Proteomes" id="UP000786811">
    <property type="component" value="Unassembled WGS sequence"/>
</dbReference>
<name>A0A8J2E1B5_COTCN</name>
<dbReference type="InterPro" id="IPR050357">
    <property type="entry name" value="Arrestin_domain-protein"/>
</dbReference>
<evidence type="ECO:0000256" key="1">
    <source>
        <dbReference type="ARBA" id="ARBA00005298"/>
    </source>
</evidence>
<dbReference type="PANTHER" id="PTHR11188">
    <property type="entry name" value="ARRESTIN DOMAIN CONTAINING PROTEIN"/>
    <property type="match status" value="1"/>
</dbReference>
<dbReference type="Pfam" id="PF00339">
    <property type="entry name" value="Arrestin_N"/>
    <property type="match status" value="1"/>
</dbReference>
<dbReference type="SMART" id="SM01017">
    <property type="entry name" value="Arrestin_C"/>
    <property type="match status" value="1"/>
</dbReference>
<dbReference type="AlphaFoldDB" id="A0A8J2E1B5"/>
<evidence type="ECO:0000259" key="4">
    <source>
        <dbReference type="SMART" id="SM01017"/>
    </source>
</evidence>